<dbReference type="Gene3D" id="3.30.559.10">
    <property type="entry name" value="Chloramphenicol acetyltransferase-like domain"/>
    <property type="match status" value="3"/>
</dbReference>
<accession>A0ABP1FBF0</accession>
<dbReference type="RefSeq" id="WP_348738451.1">
    <property type="nucleotide sequence ID" value="NZ_CAXJRC010000020.1"/>
</dbReference>
<evidence type="ECO:0000313" key="7">
    <source>
        <dbReference type="Proteomes" id="UP001497602"/>
    </source>
</evidence>
<dbReference type="InterPro" id="IPR006162">
    <property type="entry name" value="Ppantetheine_attach_site"/>
</dbReference>
<dbReference type="InterPro" id="IPR036736">
    <property type="entry name" value="ACP-like_sf"/>
</dbReference>
<dbReference type="Gene3D" id="3.40.50.980">
    <property type="match status" value="2"/>
</dbReference>
<keyword evidence="4" id="KW-0812">Transmembrane</keyword>
<dbReference type="InterPro" id="IPR010071">
    <property type="entry name" value="AA_adenyl_dom"/>
</dbReference>
<keyword evidence="2" id="KW-0596">Phosphopantetheine</keyword>
<dbReference type="SMART" id="SM00822">
    <property type="entry name" value="PKS_KR"/>
    <property type="match status" value="1"/>
</dbReference>
<dbReference type="SUPFAM" id="SSF47336">
    <property type="entry name" value="ACP-like"/>
    <property type="match status" value="2"/>
</dbReference>
<dbReference type="InterPro" id="IPR036291">
    <property type="entry name" value="NAD(P)-bd_dom_sf"/>
</dbReference>
<dbReference type="InterPro" id="IPR000873">
    <property type="entry name" value="AMP-dep_synth/lig_dom"/>
</dbReference>
<evidence type="ECO:0000313" key="6">
    <source>
        <dbReference type="EMBL" id="CAL2106703.1"/>
    </source>
</evidence>
<dbReference type="PANTHER" id="PTHR45527">
    <property type="entry name" value="NONRIBOSOMAL PEPTIDE SYNTHETASE"/>
    <property type="match status" value="1"/>
</dbReference>
<keyword evidence="7" id="KW-1185">Reference proteome</keyword>
<evidence type="ECO:0000259" key="5">
    <source>
        <dbReference type="PROSITE" id="PS50075"/>
    </source>
</evidence>
<keyword evidence="3" id="KW-0597">Phosphoprotein</keyword>
<dbReference type="Pfam" id="PF00668">
    <property type="entry name" value="Condensation"/>
    <property type="match status" value="3"/>
</dbReference>
<gene>
    <name evidence="6" type="ORF">T190115A13A_280006</name>
</gene>
<dbReference type="InterPro" id="IPR045851">
    <property type="entry name" value="AMP-bd_C_sf"/>
</dbReference>
<reference evidence="6 7" key="1">
    <citation type="submission" date="2024-05" db="EMBL/GenBank/DDBJ databases">
        <authorList>
            <person name="Duchaud E."/>
        </authorList>
    </citation>
    <scope>NUCLEOTIDE SEQUENCE [LARGE SCALE GENOMIC DNA]</scope>
    <source>
        <strain evidence="6">Ena-SAMPLE-TAB-13-05-2024-13:56:06:370-140305</strain>
    </source>
</reference>
<name>A0ABP1FBF0_9FLAO</name>
<dbReference type="SUPFAM" id="SSF51735">
    <property type="entry name" value="NAD(P)-binding Rossmann-fold domains"/>
    <property type="match status" value="1"/>
</dbReference>
<dbReference type="SUPFAM" id="SSF52777">
    <property type="entry name" value="CoA-dependent acyltransferases"/>
    <property type="match status" value="6"/>
</dbReference>
<dbReference type="Gene3D" id="1.10.1200.10">
    <property type="entry name" value="ACP-like"/>
    <property type="match status" value="2"/>
</dbReference>
<protein>
    <submittedName>
        <fullName evidence="6">Amino acid adenylation domain-containing protein</fullName>
    </submittedName>
</protein>
<dbReference type="Gene3D" id="3.30.300.30">
    <property type="match status" value="2"/>
</dbReference>
<dbReference type="Pfam" id="PF23024">
    <property type="entry name" value="AMP-dom_DIP2-like"/>
    <property type="match status" value="1"/>
</dbReference>
<evidence type="ECO:0000256" key="4">
    <source>
        <dbReference type="SAM" id="Phobius"/>
    </source>
</evidence>
<organism evidence="6 7">
    <name type="scientific">Tenacibaculum vairaonense</name>
    <dbReference type="NCBI Taxonomy" id="3137860"/>
    <lineage>
        <taxon>Bacteria</taxon>
        <taxon>Pseudomonadati</taxon>
        <taxon>Bacteroidota</taxon>
        <taxon>Flavobacteriia</taxon>
        <taxon>Flavobacteriales</taxon>
        <taxon>Flavobacteriaceae</taxon>
        <taxon>Tenacibaculum</taxon>
    </lineage>
</organism>
<dbReference type="Proteomes" id="UP001497602">
    <property type="component" value="Unassembled WGS sequence"/>
</dbReference>
<feature type="transmembrane region" description="Helical" evidence="4">
    <location>
        <begin position="163"/>
        <end position="183"/>
    </location>
</feature>
<dbReference type="Gene3D" id="2.30.38.10">
    <property type="entry name" value="Luciferase, Domain 3"/>
    <property type="match status" value="1"/>
</dbReference>
<dbReference type="CDD" id="cd19531">
    <property type="entry name" value="LCL_NRPS-like"/>
    <property type="match status" value="1"/>
</dbReference>
<dbReference type="Pfam" id="PF08659">
    <property type="entry name" value="KR"/>
    <property type="match status" value="1"/>
</dbReference>
<comment type="cofactor">
    <cofactor evidence="1">
        <name>pantetheine 4'-phosphate</name>
        <dbReference type="ChEBI" id="CHEBI:47942"/>
    </cofactor>
</comment>
<dbReference type="Gene3D" id="3.40.50.720">
    <property type="entry name" value="NAD(P)-binding Rossmann-like Domain"/>
    <property type="match status" value="1"/>
</dbReference>
<dbReference type="SUPFAM" id="SSF56801">
    <property type="entry name" value="Acetyl-CoA synthetase-like"/>
    <property type="match status" value="2"/>
</dbReference>
<dbReference type="InterPro" id="IPR020845">
    <property type="entry name" value="AMP-binding_CS"/>
</dbReference>
<dbReference type="Pfam" id="PF00501">
    <property type="entry name" value="AMP-binding"/>
    <property type="match status" value="2"/>
</dbReference>
<dbReference type="InterPro" id="IPR057326">
    <property type="entry name" value="KR_dom"/>
</dbReference>
<dbReference type="Pfam" id="PF00550">
    <property type="entry name" value="PP-binding"/>
    <property type="match status" value="2"/>
</dbReference>
<feature type="domain" description="Carrier" evidence="5">
    <location>
        <begin position="2236"/>
        <end position="2310"/>
    </location>
</feature>
<dbReference type="PROSITE" id="PS00012">
    <property type="entry name" value="PHOSPHOPANTETHEINE"/>
    <property type="match status" value="2"/>
</dbReference>
<evidence type="ECO:0000256" key="1">
    <source>
        <dbReference type="ARBA" id="ARBA00001957"/>
    </source>
</evidence>
<dbReference type="Gene3D" id="3.30.559.30">
    <property type="entry name" value="Nonribosomal peptide synthetase, condensation domain"/>
    <property type="match status" value="3"/>
</dbReference>
<dbReference type="Gene3D" id="3.40.50.12780">
    <property type="entry name" value="N-terminal domain of ligase-like"/>
    <property type="match status" value="1"/>
</dbReference>
<evidence type="ECO:0000256" key="3">
    <source>
        <dbReference type="ARBA" id="ARBA00022553"/>
    </source>
</evidence>
<dbReference type="InterPro" id="IPR013968">
    <property type="entry name" value="PKS_KR"/>
</dbReference>
<dbReference type="InterPro" id="IPR023213">
    <property type="entry name" value="CAT-like_dom_sf"/>
</dbReference>
<comment type="caution">
    <text evidence="6">The sequence shown here is derived from an EMBL/GenBank/DDBJ whole genome shotgun (WGS) entry which is preliminary data.</text>
</comment>
<evidence type="ECO:0000256" key="2">
    <source>
        <dbReference type="ARBA" id="ARBA00022450"/>
    </source>
</evidence>
<dbReference type="EMBL" id="CAXJRC010000020">
    <property type="protein sequence ID" value="CAL2106703.1"/>
    <property type="molecule type" value="Genomic_DNA"/>
</dbReference>
<dbReference type="InterPro" id="IPR001242">
    <property type="entry name" value="Condensation_dom"/>
</dbReference>
<feature type="domain" description="Carrier" evidence="5">
    <location>
        <begin position="1179"/>
        <end position="1254"/>
    </location>
</feature>
<keyword evidence="4" id="KW-1133">Transmembrane helix</keyword>
<dbReference type="NCBIfam" id="TIGR01733">
    <property type="entry name" value="AA-adenyl-dom"/>
    <property type="match status" value="1"/>
</dbReference>
<dbReference type="PROSITE" id="PS50075">
    <property type="entry name" value="CARRIER"/>
    <property type="match status" value="2"/>
</dbReference>
<dbReference type="InterPro" id="IPR025110">
    <property type="entry name" value="AMP-bd_C"/>
</dbReference>
<sequence>MTIFKNKKGNIQLPLLLNLKEEKTNLKELSINKALIYEKCIKPEVRKIKIDSLVNIEKKVQSEINTNQQRSISWPSNSPLSLVKGEELIMPSDHVFKLESLLDKAANTSDSKGVYFVNGENEECFISYRMLYTKAQQRAFSLKNKGVQKEDIIIMQYHENDEFLITFWALIFIGAIPTPMGVLKDLRIESSDVKRLKNVSELLGFPKILCDDLQEEKLKNVLQVWDELFEEDYKNPVVINTDSLKNEGILEPNYKIDSDSITLHLLTSGTTGKPKCVQHSHRTLCNHVVINSKGFELEEDSVHLNWMPLDHVGGIVMSHLQALYKQCVQVQINVNLFGAQPLRWLDWIEKYKITHTWSPNFSFNIITQHINNQKERNWDLSSLKSILNAGEQVTSVVCHDFLKALAKFGLKDSVMQPGWGMSETSSVMTINDKITAFETKSGIQGIVGFTEEGVAIPSEENSINKQLLVEIGRPLPGISIRIVNDELEVVPQGVKGKLQISSPTLMRGYRNNEKANKESFIGDGWMDTGDIAFMVDNRLTISGREKDMIIINGINYACYDIEEICESVFGVEENWSVACSIPNAEDGSDILAIFFVCSGTEPTFMSGVITQIKEKITTQLGINPDLIIPIEKKDIPKTNIGKKQRAAVIKSYLDNKFIEGESFYQTNNNSKNTILNWFSHIDWKEKELATNTTKSQLLIWSKSPNWDTVQEVKVFEKWENLIAELNNSNKRKSIIIDFTNMEENLELQFLEIIKAFDTVKSVIDKILVITKNLIPYSQKNRISKTSGVSGLIKTLPHEFEHIKLTTQLDVDVFNEKLIHKAIKEAFNEKENSLVLIRDDKRYEFGLKKSKAVEDVGLINKELPLDKDGLYLITGGLGGVGFRLAQFLIEELNAKVIISGRKAKETLKGEALDKWNTLQGLTSNVYYTNVNIASFEELEEEIKNIETKYNQSLKGIFHFAGIIQEILLKDLTKSQLEEMYLAKVIGTKSLSKLLNSRNECILVTTSSARAIKSGMTVGTYAAASDFVENYTTKLYEEGKKAYCFSWSLWDGVGMGKDLAIKQVLASRGYLSMPIEKAFASMLIGLKLSQPVTYVGLDSSAKEIASLTQEITQEKEIKTLLFTTDDNNLEITKVLKEFREEDKSSSLHVLRVTQIPYKENGEVDTERIESLLLAKQKQFQAPESITEQQLSEIWKSILNVDSVSKTDNFFSLGGDSLKATRLITKIKEEFNTIVKIEQLFELAELQSLAKLIDTNSEESNQLKIEVKEKRSYPCKLPMSLAQKRQWFTYMYAPESPLYVNAFSLIFNGKLNIEILKSSLNAIVERHEGLRTNFNIDSGSNLWQIIKEPYIVDLDVIDVSLLPIQEQEYKINKLRNKESNKVFFLEEDTMLRCKLIKLSEEKNELLFSIHHIVSDGWSAGVFVRDLQALYTAKASNLNIELPELAFQPADFGIWQENNCNIGTYDESIAYWKNQLSDKPKVLDFPFDYIRPASQTYNGTAQILSLDTNLSRRLKEFSEEKGCTLYMTMMSAFAILIKQYARQEEVVLGSLIANRQNATIEKLIGFFVNTLAISFDMSKSLSFEEFLQQTKQVILNAWKHQDVPFDRLIDELEVEREASMHPLFQFLFVQQNAHEQKVDLGELDAEFIIHDQEATRFDLECHIFDREAYVDVKIIYNTDLFNPETINQFLHQYETILNSVISSPNLSINEQRVLPKTQEHTILNVWNKEINFKTKEATVQELWYKQVEERGDAIALKGLKRTYSYQWVDTFTNTIASIIQNKGIKSKKPIGLLFDREDELYLSILATVKLGAVYVPIDPSYPEERIKWIIEDTKTPIILCSSHLEGEAKKYGDNILIVDTDFNYQQESTNLSSTINNTEDPIYINYTSGSTGKPKGVVVPQRGVLRTVVDNEYYDIDESDVFLQLGNPTFDTFTLEIWGAWLYGGKLVVIKKNDILDIGKLANVIEKEQVTGGFMTVTLFNSLIEYKPEAIKSYKCLLVGGEAISVSHIKKALNYLPKGLMNGYGPTENSVFTTTYPISNVKERQPSIPIGYPLRDSRVYILNENKELVPPGVPGIIYGAGKGVALSYLNNPEITQEQFIDDTFVGQGLMYNTGDVGRWLPDGSIEYLGRLDKQVKIRGHRIECGEIEARINEYLEVKDSVVEVFVDKTGNKKLAAWIVFNNEDKISELESYLSEELPGYMIPGYYTVIHEIPLNSNGKVDRKQLPEPELNTINNEELVQPETKKQLILSEVWKEVLGLNNVSIKSEFFSLGGDSIVVVQMISKLMIKGYQIKPKQVFQLKTIEKLAEVMVPLTKKNLKDQEQLKGNVSLSPIQEWFFNFNKEEVNYWNLPVLVSLKTKPSKEDLQTALDKLAMHHDMLRAKYEKSITGNWEQIISENVNPITIDFIDLTNEKNQENKLLKHAEEVQKTLNIEEGSLCKAIVYEVNKNDIRLFLCMHHLVVDGISWRILIEDLFLLLENPQVKLPPKTSSFKSWQETLNIYKNEQLKDQKDYWKSIQERIENQKLLPEIDFSKKDREGDAFEEIVSLTSEETSSLINEVNQVYKTAYNDILLTALSKAIHELTSIEDIIVTLEGHGREDINDAIDISRTVGWFTTAYPSSIVHNHEASLKEQILNIKDTLRSIPEKGLGYGLLDKKEEVKSQLCFNYLGRLDQSEESFELAPKATGKFHAPRAVRPYPIELNCWVNDAIFTVKVTTPGYTTKYKSLGELFIKNLKIIINHCLTTNEFSYQTVDFDSVQLSEKELNLLPSGIKDVYPLTKNQEGMLYQHINYPKAKVYFTQVKQELKGKVNRNILQKAIEQVVNNYDNLRTQFIWENFRVPVQLVHNNVSVDLKYTNLTANNDKQKDLEEFFNNDLDNPFNLAQLTTPRFNLIELEKEQSLLVLSFHHIILDGWSLFLVLNAIIDTYHNLSNNNTYKLKTNFKSSFKDFILNHNNTSINETFWQKYLRGIEPIPELSPELREKGLMEKIQQESVTINTHKTTQLKKVAQLNGITLNTILQTAWTLTLAQFNGVKDVLYATTFSGRLPAIEDVDQVSGMLINSLPLRVNLHNQYETILELSKRIQNTVLELHDYQLVELNETYKAAKLDVSKRYFDSILVFENYANDSNTDHSLIQMGETTAYEHTNFPLSLVIMPEEEILIRLSYQNHIYSEGKIVRLLNQLETVLNQMVDNINDSVLQSLYVNQNEVDFKIDSKNIRIHTLYEDQDEVYRVLNQEEGSQIFILNESLEEIKNTEQIGEIYLSINNPIESCGDWGEWMDENKIENPIFKDSYLYPTGDTGKWNKDSTIQILELEEY</sequence>
<dbReference type="CDD" id="cd12117">
    <property type="entry name" value="A_NRPS_Srf_like"/>
    <property type="match status" value="1"/>
</dbReference>
<dbReference type="PROSITE" id="PS00455">
    <property type="entry name" value="AMP_BINDING"/>
    <property type="match status" value="1"/>
</dbReference>
<dbReference type="InterPro" id="IPR009081">
    <property type="entry name" value="PP-bd_ACP"/>
</dbReference>
<keyword evidence="4" id="KW-0472">Membrane</keyword>
<dbReference type="InterPro" id="IPR042099">
    <property type="entry name" value="ANL_N_sf"/>
</dbReference>
<dbReference type="PANTHER" id="PTHR45527:SF1">
    <property type="entry name" value="FATTY ACID SYNTHASE"/>
    <property type="match status" value="1"/>
</dbReference>
<proteinExistence type="predicted"/>